<dbReference type="EMBL" id="JAKUCV010002438">
    <property type="protein sequence ID" value="KAJ4842656.1"/>
    <property type="molecule type" value="Genomic_DNA"/>
</dbReference>
<keyword evidence="2" id="KW-1185">Reference proteome</keyword>
<evidence type="ECO:0000313" key="1">
    <source>
        <dbReference type="EMBL" id="KAJ4842656.1"/>
    </source>
</evidence>
<reference evidence="1" key="1">
    <citation type="submission" date="2022-02" db="EMBL/GenBank/DDBJ databases">
        <authorList>
            <person name="Henning P.M."/>
            <person name="McCubbin A.G."/>
            <person name="Shore J.S."/>
        </authorList>
    </citation>
    <scope>NUCLEOTIDE SEQUENCE</scope>
    <source>
        <strain evidence="1">F60SS</strain>
        <tissue evidence="1">Leaves</tissue>
    </source>
</reference>
<dbReference type="AlphaFoldDB" id="A0A9Q0JHD5"/>
<dbReference type="Proteomes" id="UP001141552">
    <property type="component" value="Unassembled WGS sequence"/>
</dbReference>
<reference evidence="1" key="2">
    <citation type="journal article" date="2023" name="Plants (Basel)">
        <title>Annotation of the Turnera subulata (Passifloraceae) Draft Genome Reveals the S-Locus Evolved after the Divergence of Turneroideae from Passifloroideae in a Stepwise Manner.</title>
        <authorList>
            <person name="Henning P.M."/>
            <person name="Roalson E.H."/>
            <person name="Mir W."/>
            <person name="McCubbin A.G."/>
            <person name="Shore J.S."/>
        </authorList>
    </citation>
    <scope>NUCLEOTIDE SEQUENCE</scope>
    <source>
        <strain evidence="1">F60SS</strain>
    </source>
</reference>
<organism evidence="1 2">
    <name type="scientific">Turnera subulata</name>
    <dbReference type="NCBI Taxonomy" id="218843"/>
    <lineage>
        <taxon>Eukaryota</taxon>
        <taxon>Viridiplantae</taxon>
        <taxon>Streptophyta</taxon>
        <taxon>Embryophyta</taxon>
        <taxon>Tracheophyta</taxon>
        <taxon>Spermatophyta</taxon>
        <taxon>Magnoliopsida</taxon>
        <taxon>eudicotyledons</taxon>
        <taxon>Gunneridae</taxon>
        <taxon>Pentapetalae</taxon>
        <taxon>rosids</taxon>
        <taxon>fabids</taxon>
        <taxon>Malpighiales</taxon>
        <taxon>Passifloraceae</taxon>
        <taxon>Turnera</taxon>
    </lineage>
</organism>
<gene>
    <name evidence="1" type="ORF">Tsubulata_040350</name>
</gene>
<accession>A0A9Q0JHD5</accession>
<sequence>MLNCHTQLLLNLLKCHIQPLQLLQSIPIIHKQSIIQLHAIPRGIIHQSSESTYQRIIPREHFSKPKNLSDVLTGHFLHLSNLHLLCKDPCDRYHGSVEVHLDKACCLGILTKC</sequence>
<evidence type="ECO:0000313" key="2">
    <source>
        <dbReference type="Proteomes" id="UP001141552"/>
    </source>
</evidence>
<protein>
    <submittedName>
        <fullName evidence="1">Uncharacterized protein</fullName>
    </submittedName>
</protein>
<comment type="caution">
    <text evidence="1">The sequence shown here is derived from an EMBL/GenBank/DDBJ whole genome shotgun (WGS) entry which is preliminary data.</text>
</comment>
<proteinExistence type="predicted"/>
<name>A0A9Q0JHD5_9ROSI</name>